<evidence type="ECO:0000313" key="13">
    <source>
        <dbReference type="Proteomes" id="UP000504635"/>
    </source>
</evidence>
<dbReference type="InParanoid" id="A0A6J2XKL4"/>
<dbReference type="PANTHER" id="PTHR44133">
    <property type="entry name" value="CLEAVAGE STIMULATION FACTOR SUBUNIT 1"/>
    <property type="match status" value="1"/>
</dbReference>
<dbReference type="Gene3D" id="2.130.10.10">
    <property type="entry name" value="YVTN repeat-like/Quinoprotein amine dehydrogenase"/>
    <property type="match status" value="2"/>
</dbReference>
<dbReference type="GO" id="GO:0031124">
    <property type="term" value="P:mRNA 3'-end processing"/>
    <property type="evidence" value="ECO:0007669"/>
    <property type="project" value="InterPro"/>
</dbReference>
<evidence type="ECO:0000259" key="12">
    <source>
        <dbReference type="Pfam" id="PF16699"/>
    </source>
</evidence>
<keyword evidence="2 10" id="KW-0853">WD repeat</keyword>
<dbReference type="InterPro" id="IPR044633">
    <property type="entry name" value="CstF1-like"/>
</dbReference>
<dbReference type="FunCoup" id="A0A6J2XKL4">
    <property type="interactions" value="2311"/>
</dbReference>
<dbReference type="PROSITE" id="PS50082">
    <property type="entry name" value="WD_REPEATS_2"/>
    <property type="match status" value="5"/>
</dbReference>
<dbReference type="Pfam" id="PF16699">
    <property type="entry name" value="CSTF1_dimer"/>
    <property type="match status" value="1"/>
</dbReference>
<evidence type="ECO:0000313" key="14">
    <source>
        <dbReference type="RefSeq" id="XP_030751189.1"/>
    </source>
</evidence>
<dbReference type="GeneID" id="115878744"/>
<proteinExistence type="predicted"/>
<dbReference type="Proteomes" id="UP000504635">
    <property type="component" value="Unplaced"/>
</dbReference>
<evidence type="ECO:0000256" key="5">
    <source>
        <dbReference type="ARBA" id="ARBA00023242"/>
    </source>
</evidence>
<evidence type="ECO:0000256" key="6">
    <source>
        <dbReference type="ARBA" id="ARBA00029851"/>
    </source>
</evidence>
<evidence type="ECO:0000256" key="1">
    <source>
        <dbReference type="ARBA" id="ARBA00004123"/>
    </source>
</evidence>
<dbReference type="InterPro" id="IPR032028">
    <property type="entry name" value="CSTF1_dimer"/>
</dbReference>
<evidence type="ECO:0000256" key="11">
    <source>
        <dbReference type="SAM" id="MobiDB-lite"/>
    </source>
</evidence>
<feature type="repeat" description="WD" evidence="10">
    <location>
        <begin position="182"/>
        <end position="223"/>
    </location>
</feature>
<dbReference type="InterPro" id="IPR036322">
    <property type="entry name" value="WD40_repeat_dom_sf"/>
</dbReference>
<dbReference type="PROSITE" id="PS00678">
    <property type="entry name" value="WD_REPEATS_1"/>
    <property type="match status" value="1"/>
</dbReference>
<feature type="repeat" description="WD" evidence="10">
    <location>
        <begin position="322"/>
        <end position="356"/>
    </location>
</feature>
<dbReference type="OrthoDB" id="14421at2759"/>
<feature type="domain" description="Cleavage stimulation factor subunit 1 dimerisation" evidence="12">
    <location>
        <begin position="22"/>
        <end position="77"/>
    </location>
</feature>
<dbReference type="RefSeq" id="XP_030751189.1">
    <property type="nucleotide sequence ID" value="XM_030895329.1"/>
</dbReference>
<feature type="repeat" description="WD" evidence="10">
    <location>
        <begin position="121"/>
        <end position="155"/>
    </location>
</feature>
<dbReference type="CTD" id="43734"/>
<dbReference type="FunFam" id="2.130.10.10:FF:000064">
    <property type="entry name" value="Cleavage stimulation factor subunit 1"/>
    <property type="match status" value="1"/>
</dbReference>
<feature type="repeat" description="WD" evidence="10">
    <location>
        <begin position="271"/>
        <end position="312"/>
    </location>
</feature>
<protein>
    <recommendedName>
        <fullName evidence="9">Cleavage stimulation factor subunit 1</fullName>
    </recommendedName>
    <alternativeName>
        <fullName evidence="6">Cleavage stimulation factor 50 kDa subunit</fullName>
    </alternativeName>
</protein>
<evidence type="ECO:0000256" key="10">
    <source>
        <dbReference type="PROSITE-ProRule" id="PRU00221"/>
    </source>
</evidence>
<organism evidence="13 14">
    <name type="scientific">Sitophilus oryzae</name>
    <name type="common">Rice weevil</name>
    <name type="synonym">Curculio oryzae</name>
    <dbReference type="NCBI Taxonomy" id="7048"/>
    <lineage>
        <taxon>Eukaryota</taxon>
        <taxon>Metazoa</taxon>
        <taxon>Ecdysozoa</taxon>
        <taxon>Arthropoda</taxon>
        <taxon>Hexapoda</taxon>
        <taxon>Insecta</taxon>
        <taxon>Pterygota</taxon>
        <taxon>Neoptera</taxon>
        <taxon>Endopterygota</taxon>
        <taxon>Coleoptera</taxon>
        <taxon>Polyphaga</taxon>
        <taxon>Cucujiformia</taxon>
        <taxon>Curculionidae</taxon>
        <taxon>Dryophthorinae</taxon>
        <taxon>Sitophilus</taxon>
    </lineage>
</organism>
<evidence type="ECO:0000256" key="3">
    <source>
        <dbReference type="ARBA" id="ARBA00022664"/>
    </source>
</evidence>
<accession>A0A6J2XKL4</accession>
<keyword evidence="13" id="KW-1185">Reference proteome</keyword>
<dbReference type="InterPro" id="IPR038184">
    <property type="entry name" value="CSTF1_dimer_sf"/>
</dbReference>
<dbReference type="SUPFAM" id="SSF50978">
    <property type="entry name" value="WD40 repeat-like"/>
    <property type="match status" value="1"/>
</dbReference>
<feature type="region of interest" description="Disordered" evidence="11">
    <location>
        <begin position="1"/>
        <end position="22"/>
    </location>
</feature>
<evidence type="ECO:0000256" key="7">
    <source>
        <dbReference type="ARBA" id="ARBA00058408"/>
    </source>
</evidence>
<name>A0A6J2XKL4_SITOR</name>
<gene>
    <name evidence="14" type="primary">LOC115878744</name>
</gene>
<comment type="subunit">
    <text evidence="8">Homodimer. The CSTF complex is composed of CSTF1 (50 kDa subunit), CSTF2 (64 kDa subunit) and CSTF3 (77 kDa subunit). Interacts (via repeats WD) directly with CSTF3. Interacts (via repeat WD6) with BARD1. Interacts with ERCC6.</text>
</comment>
<evidence type="ECO:0000256" key="4">
    <source>
        <dbReference type="ARBA" id="ARBA00022737"/>
    </source>
</evidence>
<feature type="compositionally biased region" description="Low complexity" evidence="11">
    <location>
        <begin position="1"/>
        <end position="10"/>
    </location>
</feature>
<dbReference type="InterPro" id="IPR015943">
    <property type="entry name" value="WD40/YVTN_repeat-like_dom_sf"/>
</dbReference>
<dbReference type="FunFam" id="1.20.960.50:FF:000001">
    <property type="entry name" value="Cleavage stimulation factor subunit 1"/>
    <property type="match status" value="1"/>
</dbReference>
<dbReference type="AlphaFoldDB" id="A0A6J2XKL4"/>
<comment type="function">
    <text evidence="7">One of the multiple factors required for polyadenylation and 3'-end cleavage of mammalian pre-mRNAs. May be responsible for the interaction of CSTF with other factors to form a stable complex on the pre-mRNA.</text>
</comment>
<dbReference type="Pfam" id="PF00400">
    <property type="entry name" value="WD40"/>
    <property type="match status" value="5"/>
</dbReference>
<dbReference type="Gene3D" id="1.20.960.50">
    <property type="entry name" value="Cleavage stimulation factor subunit 1, dimerisation domain"/>
    <property type="match status" value="1"/>
</dbReference>
<keyword evidence="4" id="KW-0677">Repeat</keyword>
<dbReference type="PANTHER" id="PTHR44133:SF2">
    <property type="entry name" value="CLEAVAGE STIMULATION FACTOR SUBUNIT 1"/>
    <property type="match status" value="1"/>
</dbReference>
<dbReference type="CDD" id="cd00200">
    <property type="entry name" value="WD40"/>
    <property type="match status" value="1"/>
</dbReference>
<sequence length="444" mass="49555">MTNTTNSNNSVPPKEDDPDTNNVIKSREFMYRLIISQLFYDGHQSIGQSLAQAVQAEPACSPSDRLLRITLAGLEHEPERKERPHNFGIGNNQIGPGLDLEFETDSSMIAPEPALYETAYVTSHKGNCRAGCFSADGQLIATGSVDASIKILDVDRMLAKSAPDEMDPSRGEQQGHPVIRTLYDHMEEVTCLEFHPKEPILCSGSKDHNIKLFDISKASVKKAFKTISEAEPVRYFTFHPTGDHLIVATSHPVIRMYDVNTLQCYVCPFPNQQHTQTVTCLKWSMDAKFFASCSKDGAIKLWDSVSNRCINTFPKAHDGFEVCSVQFTRNGKYLLSAGKNSICKLWELTTSRCLIAYTGAGTTGKQEYEAQAVFNHTEDYVLFPDEATTSLCAWNSRNASRKQLMSLGHNGAVRLIAHSPTQAAFLTCSDDFRARFWYRRTPTL</sequence>
<keyword evidence="5" id="KW-0539">Nucleus</keyword>
<dbReference type="KEGG" id="soy:115878744"/>
<dbReference type="FunFam" id="2.130.10.10:FF:000089">
    <property type="entry name" value="Cleavage stimulation factor subunit 1"/>
    <property type="match status" value="1"/>
</dbReference>
<dbReference type="InterPro" id="IPR001680">
    <property type="entry name" value="WD40_rpt"/>
</dbReference>
<dbReference type="GO" id="GO:0005848">
    <property type="term" value="C:mRNA cleavage stimulating factor complex"/>
    <property type="evidence" value="ECO:0007669"/>
    <property type="project" value="InterPro"/>
</dbReference>
<dbReference type="InterPro" id="IPR019775">
    <property type="entry name" value="WD40_repeat_CS"/>
</dbReference>
<evidence type="ECO:0000256" key="9">
    <source>
        <dbReference type="ARBA" id="ARBA00074323"/>
    </source>
</evidence>
<dbReference type="SMART" id="SM00320">
    <property type="entry name" value="WD40"/>
    <property type="match status" value="6"/>
</dbReference>
<keyword evidence="3" id="KW-0507">mRNA processing</keyword>
<reference evidence="14" key="1">
    <citation type="submission" date="2025-08" db="UniProtKB">
        <authorList>
            <consortium name="RefSeq"/>
        </authorList>
    </citation>
    <scope>IDENTIFICATION</scope>
    <source>
        <tissue evidence="14">Gonads</tissue>
    </source>
</reference>
<dbReference type="GO" id="GO:0003723">
    <property type="term" value="F:RNA binding"/>
    <property type="evidence" value="ECO:0007669"/>
    <property type="project" value="TreeGrafter"/>
</dbReference>
<feature type="repeat" description="WD" evidence="10">
    <location>
        <begin position="406"/>
        <end position="444"/>
    </location>
</feature>
<dbReference type="PROSITE" id="PS50294">
    <property type="entry name" value="WD_REPEATS_REGION"/>
    <property type="match status" value="3"/>
</dbReference>
<comment type="subcellular location">
    <subcellularLocation>
        <location evidence="1">Nucleus</location>
    </subcellularLocation>
</comment>
<evidence type="ECO:0000256" key="2">
    <source>
        <dbReference type="ARBA" id="ARBA00022574"/>
    </source>
</evidence>
<evidence type="ECO:0000256" key="8">
    <source>
        <dbReference type="ARBA" id="ARBA00066148"/>
    </source>
</evidence>